<proteinExistence type="predicted"/>
<evidence type="ECO:0000259" key="5">
    <source>
        <dbReference type="PROSITE" id="PS50977"/>
    </source>
</evidence>
<sequence>MKTQSVREQLLDHTFELIRRRGFNGFSYRDLADLVGVKTSSIHYYFPCKEDLALEAMRQYHLRIARELESIGPELPAAERAERYLSGLQKLSDANQVCMCSMLATEIESLPESVHKVLKDFYVFHERWLTELLEQAKAEGALVQGMEPAELAMVILAALQGGSVTTRLFCSPERWDAAAKLLRAAVGRPQAVAAS</sequence>
<dbReference type="SUPFAM" id="SSF46689">
    <property type="entry name" value="Homeodomain-like"/>
    <property type="match status" value="1"/>
</dbReference>
<dbReference type="Gene3D" id="1.10.357.10">
    <property type="entry name" value="Tetracycline Repressor, domain 2"/>
    <property type="match status" value="1"/>
</dbReference>
<dbReference type="PANTHER" id="PTHR47506:SF6">
    <property type="entry name" value="HTH-TYPE TRANSCRIPTIONAL REPRESSOR NEMR"/>
    <property type="match status" value="1"/>
</dbReference>
<dbReference type="PANTHER" id="PTHR47506">
    <property type="entry name" value="TRANSCRIPTIONAL REGULATORY PROTEIN"/>
    <property type="match status" value="1"/>
</dbReference>
<dbReference type="SUPFAM" id="SSF48498">
    <property type="entry name" value="Tetracyclin repressor-like, C-terminal domain"/>
    <property type="match status" value="1"/>
</dbReference>
<evidence type="ECO:0000256" key="3">
    <source>
        <dbReference type="ARBA" id="ARBA00023163"/>
    </source>
</evidence>
<keyword evidence="3" id="KW-0804">Transcription</keyword>
<evidence type="ECO:0000256" key="1">
    <source>
        <dbReference type="ARBA" id="ARBA00023015"/>
    </source>
</evidence>
<dbReference type="InterPro" id="IPR036271">
    <property type="entry name" value="Tet_transcr_reg_TetR-rel_C_sf"/>
</dbReference>
<dbReference type="Pfam" id="PF16925">
    <property type="entry name" value="TetR_C_13"/>
    <property type="match status" value="1"/>
</dbReference>
<evidence type="ECO:0000256" key="4">
    <source>
        <dbReference type="PROSITE-ProRule" id="PRU00335"/>
    </source>
</evidence>
<dbReference type="OrthoDB" id="5293507at2"/>
<dbReference type="InterPro" id="IPR009057">
    <property type="entry name" value="Homeodomain-like_sf"/>
</dbReference>
<evidence type="ECO:0000256" key="2">
    <source>
        <dbReference type="ARBA" id="ARBA00023125"/>
    </source>
</evidence>
<gene>
    <name evidence="6" type="ORF">L602_000400000070</name>
</gene>
<dbReference type="Pfam" id="PF00440">
    <property type="entry name" value="TetR_N"/>
    <property type="match status" value="1"/>
</dbReference>
<dbReference type="GO" id="GO:0003677">
    <property type="term" value="F:DNA binding"/>
    <property type="evidence" value="ECO:0007669"/>
    <property type="project" value="UniProtKB-UniRule"/>
</dbReference>
<keyword evidence="1" id="KW-0805">Transcription regulation</keyword>
<dbReference type="InterPro" id="IPR011075">
    <property type="entry name" value="TetR_C"/>
</dbReference>
<feature type="DNA-binding region" description="H-T-H motif" evidence="4">
    <location>
        <begin position="27"/>
        <end position="46"/>
    </location>
</feature>
<keyword evidence="2 4" id="KW-0238">DNA-binding</keyword>
<feature type="domain" description="HTH tetR-type" evidence="5">
    <location>
        <begin position="4"/>
        <end position="64"/>
    </location>
</feature>
<dbReference type="EMBL" id="VLJN01000034">
    <property type="protein sequence ID" value="TWG81688.1"/>
    <property type="molecule type" value="Genomic_DNA"/>
</dbReference>
<dbReference type="AlphaFoldDB" id="A0A562B9J4"/>
<evidence type="ECO:0000313" key="7">
    <source>
        <dbReference type="Proteomes" id="UP000318141"/>
    </source>
</evidence>
<evidence type="ECO:0000313" key="6">
    <source>
        <dbReference type="EMBL" id="TWG81688.1"/>
    </source>
</evidence>
<comment type="caution">
    <text evidence="6">The sequence shown here is derived from an EMBL/GenBank/DDBJ whole genome shotgun (WGS) entry which is preliminary data.</text>
</comment>
<protein>
    <submittedName>
        <fullName evidence="6">TetR family transcriptional regulator</fullName>
    </submittedName>
</protein>
<keyword evidence="7" id="KW-1185">Reference proteome</keyword>
<accession>A0A562B9J4</accession>
<dbReference type="InterPro" id="IPR001647">
    <property type="entry name" value="HTH_TetR"/>
</dbReference>
<dbReference type="Proteomes" id="UP000318141">
    <property type="component" value="Unassembled WGS sequence"/>
</dbReference>
<name>A0A562B9J4_9BURK</name>
<reference evidence="6 7" key="1">
    <citation type="submission" date="2019-07" db="EMBL/GenBank/DDBJ databases">
        <title>Genome sequencing of lignin-degrading bacterial isolates.</title>
        <authorList>
            <person name="Gladden J."/>
        </authorList>
    </citation>
    <scope>NUCLEOTIDE SEQUENCE [LARGE SCALE GENOMIC DNA]</scope>
    <source>
        <strain evidence="6 7">J11</strain>
    </source>
</reference>
<organism evidence="6 7">
    <name type="scientific">Cupriavidus gilardii J11</name>
    <dbReference type="NCBI Taxonomy" id="936133"/>
    <lineage>
        <taxon>Bacteria</taxon>
        <taxon>Pseudomonadati</taxon>
        <taxon>Pseudomonadota</taxon>
        <taxon>Betaproteobacteria</taxon>
        <taxon>Burkholderiales</taxon>
        <taxon>Burkholderiaceae</taxon>
        <taxon>Cupriavidus</taxon>
    </lineage>
</organism>
<dbReference type="PROSITE" id="PS50977">
    <property type="entry name" value="HTH_TETR_2"/>
    <property type="match status" value="1"/>
</dbReference>